<dbReference type="Pfam" id="PF13302">
    <property type="entry name" value="Acetyltransf_3"/>
    <property type="match status" value="1"/>
</dbReference>
<evidence type="ECO:0000259" key="1">
    <source>
        <dbReference type="PROSITE" id="PS51186"/>
    </source>
</evidence>
<dbReference type="InterPro" id="IPR051531">
    <property type="entry name" value="N-acetyltransferase"/>
</dbReference>
<dbReference type="GO" id="GO:0008999">
    <property type="term" value="F:protein-N-terminal-alanine acetyltransferase activity"/>
    <property type="evidence" value="ECO:0007669"/>
    <property type="project" value="TreeGrafter"/>
</dbReference>
<organism evidence="2 3">
    <name type="scientific">Paenibacillus radicis</name>
    <name type="common">ex Gao et al. 2016</name>
    <dbReference type="NCBI Taxonomy" id="1737354"/>
    <lineage>
        <taxon>Bacteria</taxon>
        <taxon>Bacillati</taxon>
        <taxon>Bacillota</taxon>
        <taxon>Bacilli</taxon>
        <taxon>Bacillales</taxon>
        <taxon>Paenibacillaceae</taxon>
        <taxon>Paenibacillus</taxon>
    </lineage>
</organism>
<dbReference type="RefSeq" id="WP_188889809.1">
    <property type="nucleotide sequence ID" value="NZ_BMHY01000004.1"/>
</dbReference>
<sequence>MSHFPTLETDRLLLRQLTLDDADALYRYFSLDEVTRFYDLESFTERNQAVELIETWNSSYELGLGIRWGISLKGNSETIGTIGYHCWEKEHFKSEIGYELSPSHWRKGYMSEAIAAILPYGFEIMGLNRIEAMIDPANDDSRRLLEKAGLTEEGLLRDYYLEKGKFVDAVVFSLLKREYRMKYGEGAV</sequence>
<dbReference type="InterPro" id="IPR000182">
    <property type="entry name" value="GNAT_dom"/>
</dbReference>
<feature type="domain" description="N-acetyltransferase" evidence="1">
    <location>
        <begin position="12"/>
        <end position="168"/>
    </location>
</feature>
<evidence type="ECO:0000313" key="2">
    <source>
        <dbReference type="EMBL" id="GGG71166.1"/>
    </source>
</evidence>
<dbReference type="EMBL" id="BMHY01000004">
    <property type="protein sequence ID" value="GGG71166.1"/>
    <property type="molecule type" value="Genomic_DNA"/>
</dbReference>
<comment type="caution">
    <text evidence="2">The sequence shown here is derived from an EMBL/GenBank/DDBJ whole genome shotgun (WGS) entry which is preliminary data.</text>
</comment>
<evidence type="ECO:0000313" key="3">
    <source>
        <dbReference type="Proteomes" id="UP000600247"/>
    </source>
</evidence>
<name>A0A917H8T2_9BACL</name>
<proteinExistence type="predicted"/>
<dbReference type="InterPro" id="IPR016181">
    <property type="entry name" value="Acyl_CoA_acyltransferase"/>
</dbReference>
<dbReference type="PANTHER" id="PTHR43792:SF9">
    <property type="entry name" value="RIBOSOMAL-PROTEIN-ALANINE ACETYLTRANSFERASE"/>
    <property type="match status" value="1"/>
</dbReference>
<reference evidence="2 3" key="1">
    <citation type="journal article" date="2014" name="Int. J. Syst. Evol. Microbiol.">
        <title>Complete genome sequence of Corynebacterium casei LMG S-19264T (=DSM 44701T), isolated from a smear-ripened cheese.</title>
        <authorList>
            <consortium name="US DOE Joint Genome Institute (JGI-PGF)"/>
            <person name="Walter F."/>
            <person name="Albersmeier A."/>
            <person name="Kalinowski J."/>
            <person name="Ruckert C."/>
        </authorList>
    </citation>
    <scope>NUCLEOTIDE SEQUENCE [LARGE SCALE GENOMIC DNA]</scope>
    <source>
        <strain evidence="2 3">CGMCC 1.15286</strain>
    </source>
</reference>
<dbReference type="PANTHER" id="PTHR43792">
    <property type="entry name" value="GNAT FAMILY, PUTATIVE (AFU_ORTHOLOGUE AFUA_3G00765)-RELATED-RELATED"/>
    <property type="match status" value="1"/>
</dbReference>
<dbReference type="Proteomes" id="UP000600247">
    <property type="component" value="Unassembled WGS sequence"/>
</dbReference>
<dbReference type="AlphaFoldDB" id="A0A917H8T2"/>
<accession>A0A917H8T2</accession>
<keyword evidence="3" id="KW-1185">Reference proteome</keyword>
<gene>
    <name evidence="2" type="primary">yoaA</name>
    <name evidence="2" type="ORF">GCM10010918_28310</name>
</gene>
<dbReference type="SUPFAM" id="SSF55729">
    <property type="entry name" value="Acyl-CoA N-acyltransferases (Nat)"/>
    <property type="match status" value="1"/>
</dbReference>
<dbReference type="PROSITE" id="PS51186">
    <property type="entry name" value="GNAT"/>
    <property type="match status" value="1"/>
</dbReference>
<dbReference type="Gene3D" id="3.40.630.30">
    <property type="match status" value="1"/>
</dbReference>
<protein>
    <submittedName>
        <fullName evidence="2">N-acetyltransferase YoaA</fullName>
    </submittedName>
</protein>
<dbReference type="GO" id="GO:0005737">
    <property type="term" value="C:cytoplasm"/>
    <property type="evidence" value="ECO:0007669"/>
    <property type="project" value="TreeGrafter"/>
</dbReference>